<evidence type="ECO:0000259" key="8">
    <source>
        <dbReference type="Pfam" id="PF20684"/>
    </source>
</evidence>
<proteinExistence type="inferred from homology"/>
<evidence type="ECO:0000256" key="4">
    <source>
        <dbReference type="ARBA" id="ARBA00023136"/>
    </source>
</evidence>
<feature type="region of interest" description="Disordered" evidence="6">
    <location>
        <begin position="385"/>
        <end position="430"/>
    </location>
</feature>
<evidence type="ECO:0000256" key="5">
    <source>
        <dbReference type="ARBA" id="ARBA00038359"/>
    </source>
</evidence>
<feature type="transmembrane region" description="Helical" evidence="7">
    <location>
        <begin position="12"/>
        <end position="35"/>
    </location>
</feature>
<reference evidence="9 10" key="1">
    <citation type="submission" date="2024-07" db="EMBL/GenBank/DDBJ databases">
        <title>Section-level genome sequencing and comparative genomics of Aspergillus sections Usti and Cavernicolus.</title>
        <authorList>
            <consortium name="Lawrence Berkeley National Laboratory"/>
            <person name="Nybo J.L."/>
            <person name="Vesth T.C."/>
            <person name="Theobald S."/>
            <person name="Frisvad J.C."/>
            <person name="Larsen T.O."/>
            <person name="Kjaerboelling I."/>
            <person name="Rothschild-Mancinelli K."/>
            <person name="Lyhne E.K."/>
            <person name="Kogle M.E."/>
            <person name="Barry K."/>
            <person name="Clum A."/>
            <person name="Na H."/>
            <person name="Ledsgaard L."/>
            <person name="Lin J."/>
            <person name="Lipzen A."/>
            <person name="Kuo A."/>
            <person name="Riley R."/>
            <person name="Mondo S."/>
            <person name="Labutti K."/>
            <person name="Haridas S."/>
            <person name="Pangalinan J."/>
            <person name="Salamov A.A."/>
            <person name="Simmons B.A."/>
            <person name="Magnuson J.K."/>
            <person name="Chen J."/>
            <person name="Drula E."/>
            <person name="Henrissat B."/>
            <person name="Wiebenga A."/>
            <person name="Lubbers R.J."/>
            <person name="Gomes A.C."/>
            <person name="Makela M.R."/>
            <person name="Stajich J."/>
            <person name="Grigoriev I.V."/>
            <person name="Mortensen U.H."/>
            <person name="De Vries R.P."/>
            <person name="Baker S.E."/>
            <person name="Andersen M.R."/>
        </authorList>
    </citation>
    <scope>NUCLEOTIDE SEQUENCE [LARGE SCALE GENOMIC DNA]</scope>
    <source>
        <strain evidence="9 10">CBS 123904</strain>
    </source>
</reference>
<evidence type="ECO:0000313" key="9">
    <source>
        <dbReference type="EMBL" id="KAL2846453.1"/>
    </source>
</evidence>
<evidence type="ECO:0000313" key="10">
    <source>
        <dbReference type="Proteomes" id="UP001610446"/>
    </source>
</evidence>
<protein>
    <recommendedName>
        <fullName evidence="8">Rhodopsin domain-containing protein</fullName>
    </recommendedName>
</protein>
<evidence type="ECO:0000256" key="7">
    <source>
        <dbReference type="SAM" id="Phobius"/>
    </source>
</evidence>
<dbReference type="Proteomes" id="UP001610446">
    <property type="component" value="Unassembled WGS sequence"/>
</dbReference>
<sequence length="462" mass="51086">MPSQEEDATYGAPFVNACWALTGVVSVTLIFRYIVKAWASYFLPKVSSPMRIWGTEDIFYLTGYSFDIAHMVYIQKSLEWGLGRHMWFLTDQQRVLAMKYDFISQPLAVTASMFSRCGMTWFLYTCFSSADKHIRILIIVGMVVQVVANSVTVLQIVLQCGPNPYRLVDRAAYFHYMWDGVPSDGTVTCQSPDVQTTIGFVQGGFNTTVDFALTILSAMQLWQFSIRATDAAPSGTGSSFIHRLKRMPRQARNRRIWQTIILSGPLALSGCASIVKTYLLKSLGERNDFTHNIMPFILWVKIENYSILLATCGPIIRLFVRVVFDSKKPSKWGYWSSASGGPVNSYGHGHGRALDLDLDGHSHTQNHGSVVMTVFADKSANDDDGGNIGAVARGRSRSRRGSSGNDDDDDDDDEMRSRTQGVGGRGVGVNGAVQGVTVKTDITVQVDEDGASTTKLVRPIYS</sequence>
<dbReference type="EMBL" id="JBFXLU010000063">
    <property type="protein sequence ID" value="KAL2846453.1"/>
    <property type="molecule type" value="Genomic_DNA"/>
</dbReference>
<dbReference type="InterPro" id="IPR052337">
    <property type="entry name" value="SAT4-like"/>
</dbReference>
<organism evidence="9 10">
    <name type="scientific">Aspergillus pseudoustus</name>
    <dbReference type="NCBI Taxonomy" id="1810923"/>
    <lineage>
        <taxon>Eukaryota</taxon>
        <taxon>Fungi</taxon>
        <taxon>Dikarya</taxon>
        <taxon>Ascomycota</taxon>
        <taxon>Pezizomycotina</taxon>
        <taxon>Eurotiomycetes</taxon>
        <taxon>Eurotiomycetidae</taxon>
        <taxon>Eurotiales</taxon>
        <taxon>Aspergillaceae</taxon>
        <taxon>Aspergillus</taxon>
        <taxon>Aspergillus subgen. Nidulantes</taxon>
    </lineage>
</organism>
<keyword evidence="4 7" id="KW-0472">Membrane</keyword>
<name>A0ABR4K299_9EURO</name>
<feature type="domain" description="Rhodopsin" evidence="8">
    <location>
        <begin position="52"/>
        <end position="227"/>
    </location>
</feature>
<dbReference type="Pfam" id="PF20684">
    <property type="entry name" value="Fung_rhodopsin"/>
    <property type="match status" value="1"/>
</dbReference>
<dbReference type="InterPro" id="IPR049326">
    <property type="entry name" value="Rhodopsin_dom_fungi"/>
</dbReference>
<comment type="similarity">
    <text evidence="5">Belongs to the SAT4 family.</text>
</comment>
<evidence type="ECO:0000256" key="2">
    <source>
        <dbReference type="ARBA" id="ARBA00022692"/>
    </source>
</evidence>
<accession>A0ABR4K299</accession>
<comment type="caution">
    <text evidence="9">The sequence shown here is derived from an EMBL/GenBank/DDBJ whole genome shotgun (WGS) entry which is preliminary data.</text>
</comment>
<comment type="subcellular location">
    <subcellularLocation>
        <location evidence="1">Membrane</location>
        <topology evidence="1">Multi-pass membrane protein</topology>
    </subcellularLocation>
</comment>
<dbReference type="PANTHER" id="PTHR33048:SF129">
    <property type="entry name" value="INTEGRAL MEMBRANE PROTEIN-RELATED"/>
    <property type="match status" value="1"/>
</dbReference>
<keyword evidence="3 7" id="KW-1133">Transmembrane helix</keyword>
<gene>
    <name evidence="9" type="ORF">BJY01DRAFT_175321</name>
</gene>
<evidence type="ECO:0000256" key="6">
    <source>
        <dbReference type="SAM" id="MobiDB-lite"/>
    </source>
</evidence>
<keyword evidence="10" id="KW-1185">Reference proteome</keyword>
<evidence type="ECO:0000256" key="1">
    <source>
        <dbReference type="ARBA" id="ARBA00004141"/>
    </source>
</evidence>
<feature type="compositionally biased region" description="Acidic residues" evidence="6">
    <location>
        <begin position="405"/>
        <end position="414"/>
    </location>
</feature>
<dbReference type="PANTHER" id="PTHR33048">
    <property type="entry name" value="PTH11-LIKE INTEGRAL MEMBRANE PROTEIN (AFU_ORTHOLOGUE AFUA_5G11245)"/>
    <property type="match status" value="1"/>
</dbReference>
<feature type="transmembrane region" description="Helical" evidence="7">
    <location>
        <begin position="136"/>
        <end position="158"/>
    </location>
</feature>
<evidence type="ECO:0000256" key="3">
    <source>
        <dbReference type="ARBA" id="ARBA00022989"/>
    </source>
</evidence>
<feature type="transmembrane region" description="Helical" evidence="7">
    <location>
        <begin position="102"/>
        <end position="124"/>
    </location>
</feature>
<keyword evidence="2 7" id="KW-0812">Transmembrane</keyword>